<keyword evidence="3" id="KW-1185">Reference proteome</keyword>
<feature type="compositionally biased region" description="Low complexity" evidence="1">
    <location>
        <begin position="44"/>
        <end position="64"/>
    </location>
</feature>
<reference evidence="2" key="1">
    <citation type="submission" date="2019-03" db="EMBL/GenBank/DDBJ databases">
        <title>WGS assembly of Setaria viridis.</title>
        <authorList>
            <person name="Huang P."/>
            <person name="Jenkins J."/>
            <person name="Grimwood J."/>
            <person name="Barry K."/>
            <person name="Healey A."/>
            <person name="Mamidi S."/>
            <person name="Sreedasyam A."/>
            <person name="Shu S."/>
            <person name="Feldman M."/>
            <person name="Wu J."/>
            <person name="Yu Y."/>
            <person name="Chen C."/>
            <person name="Johnson J."/>
            <person name="Rokhsar D."/>
            <person name="Baxter I."/>
            <person name="Schmutz J."/>
            <person name="Brutnell T."/>
            <person name="Kellogg E."/>
        </authorList>
    </citation>
    <scope>NUCLEOTIDE SEQUENCE [LARGE SCALE GENOMIC DNA]</scope>
</reference>
<dbReference type="EMBL" id="CM016560">
    <property type="protein sequence ID" value="TKV90732.1"/>
    <property type="molecule type" value="Genomic_DNA"/>
</dbReference>
<dbReference type="AlphaFoldDB" id="A0A4U6SU92"/>
<evidence type="ECO:0000313" key="3">
    <source>
        <dbReference type="Proteomes" id="UP000298652"/>
    </source>
</evidence>
<dbReference type="Gramene" id="TKV90732">
    <property type="protein sequence ID" value="TKV90732"/>
    <property type="gene ID" value="SEVIR_9G048000v2"/>
</dbReference>
<evidence type="ECO:0000256" key="1">
    <source>
        <dbReference type="SAM" id="MobiDB-lite"/>
    </source>
</evidence>
<protein>
    <submittedName>
        <fullName evidence="2">Uncharacterized protein</fullName>
    </submittedName>
</protein>
<evidence type="ECO:0000313" key="2">
    <source>
        <dbReference type="EMBL" id="TKV90732.1"/>
    </source>
</evidence>
<feature type="region of interest" description="Disordered" evidence="1">
    <location>
        <begin position="1"/>
        <end position="64"/>
    </location>
</feature>
<sequence>MPRPAPARNPTLTLYPQQSQPKQGPGGARSQLRGGGASTGHVPTSSRSRLTDRLSGGAPASARSARSLAILRRIFGWCLLLLSKNHVVVIKELQDSVSCFFLTLRGHGRWKLVET</sequence>
<organism evidence="2 3">
    <name type="scientific">Setaria viridis</name>
    <name type="common">Green bristlegrass</name>
    <name type="synonym">Setaria italica subsp. viridis</name>
    <dbReference type="NCBI Taxonomy" id="4556"/>
    <lineage>
        <taxon>Eukaryota</taxon>
        <taxon>Viridiplantae</taxon>
        <taxon>Streptophyta</taxon>
        <taxon>Embryophyta</taxon>
        <taxon>Tracheophyta</taxon>
        <taxon>Spermatophyta</taxon>
        <taxon>Magnoliopsida</taxon>
        <taxon>Liliopsida</taxon>
        <taxon>Poales</taxon>
        <taxon>Poaceae</taxon>
        <taxon>PACMAD clade</taxon>
        <taxon>Panicoideae</taxon>
        <taxon>Panicodae</taxon>
        <taxon>Paniceae</taxon>
        <taxon>Cenchrinae</taxon>
        <taxon>Setaria</taxon>
    </lineage>
</organism>
<proteinExistence type="predicted"/>
<dbReference type="Proteomes" id="UP000298652">
    <property type="component" value="Chromosome 9"/>
</dbReference>
<accession>A0A4U6SU92</accession>
<name>A0A4U6SU92_SETVI</name>
<gene>
    <name evidence="2" type="ORF">SEVIR_9G048000v2</name>
</gene>